<reference evidence="4" key="1">
    <citation type="submission" date="2020-05" db="EMBL/GenBank/DDBJ databases">
        <title>Frigoriglobus tundricola gen. nov., sp. nov., a psychrotolerant cellulolytic planctomycete of the family Gemmataceae with two divergent copies of 16S rRNA gene.</title>
        <authorList>
            <person name="Kulichevskaya I.S."/>
            <person name="Ivanova A.A."/>
            <person name="Naumoff D.G."/>
            <person name="Beletsky A.V."/>
            <person name="Rijpstra W.I.C."/>
            <person name="Sinninghe Damste J.S."/>
            <person name="Mardanov A.V."/>
            <person name="Ravin N.V."/>
            <person name="Dedysh S.N."/>
        </authorList>
    </citation>
    <scope>NUCLEOTIDE SEQUENCE [LARGE SCALE GENOMIC DNA]</scope>
    <source>
        <strain evidence="4">PL17</strain>
    </source>
</reference>
<protein>
    <recommendedName>
        <fullName evidence="2">SAF domain-containing protein</fullName>
    </recommendedName>
</protein>
<organism evidence="3 4">
    <name type="scientific">Frigoriglobus tundricola</name>
    <dbReference type="NCBI Taxonomy" id="2774151"/>
    <lineage>
        <taxon>Bacteria</taxon>
        <taxon>Pseudomonadati</taxon>
        <taxon>Planctomycetota</taxon>
        <taxon>Planctomycetia</taxon>
        <taxon>Gemmatales</taxon>
        <taxon>Gemmataceae</taxon>
        <taxon>Frigoriglobus</taxon>
    </lineage>
</organism>
<name>A0A6M5YSN5_9BACT</name>
<evidence type="ECO:0000313" key="3">
    <source>
        <dbReference type="EMBL" id="QJW95982.1"/>
    </source>
</evidence>
<dbReference type="CDD" id="cd11614">
    <property type="entry name" value="SAF_CpaB_FlgA_like"/>
    <property type="match status" value="1"/>
</dbReference>
<dbReference type="InterPro" id="IPR013974">
    <property type="entry name" value="SAF"/>
</dbReference>
<feature type="region of interest" description="Disordered" evidence="1">
    <location>
        <begin position="259"/>
        <end position="296"/>
    </location>
</feature>
<dbReference type="Pfam" id="PF08666">
    <property type="entry name" value="SAF"/>
    <property type="match status" value="1"/>
</dbReference>
<feature type="domain" description="SAF" evidence="2">
    <location>
        <begin position="61"/>
        <end position="127"/>
    </location>
</feature>
<feature type="compositionally biased region" description="Pro residues" evidence="1">
    <location>
        <begin position="275"/>
        <end position="290"/>
    </location>
</feature>
<evidence type="ECO:0000313" key="4">
    <source>
        <dbReference type="Proteomes" id="UP000503447"/>
    </source>
</evidence>
<accession>A0A6M5YSN5</accession>
<dbReference type="NCBIfam" id="TIGR03177">
    <property type="entry name" value="pilus_cpaB"/>
    <property type="match status" value="1"/>
</dbReference>
<gene>
    <name evidence="3" type="ORF">FTUN_3536</name>
</gene>
<dbReference type="Pfam" id="PF16976">
    <property type="entry name" value="RcpC"/>
    <property type="match status" value="1"/>
</dbReference>
<proteinExistence type="predicted"/>
<dbReference type="Proteomes" id="UP000503447">
    <property type="component" value="Chromosome"/>
</dbReference>
<evidence type="ECO:0000259" key="2">
    <source>
        <dbReference type="SMART" id="SM00858"/>
    </source>
</evidence>
<dbReference type="EMBL" id="CP053452">
    <property type="protein sequence ID" value="QJW95982.1"/>
    <property type="molecule type" value="Genomic_DNA"/>
</dbReference>
<dbReference type="InterPro" id="IPR031571">
    <property type="entry name" value="RcpC_dom"/>
</dbReference>
<dbReference type="SMART" id="SM00858">
    <property type="entry name" value="SAF"/>
    <property type="match status" value="1"/>
</dbReference>
<dbReference type="KEGG" id="ftj:FTUN_3536"/>
<keyword evidence="4" id="KW-1185">Reference proteome</keyword>
<dbReference type="AlphaFoldDB" id="A0A6M5YSN5"/>
<dbReference type="InterPro" id="IPR017592">
    <property type="entry name" value="Pilus_assmbl_Flp-typ_CpaB"/>
</dbReference>
<evidence type="ECO:0000256" key="1">
    <source>
        <dbReference type="SAM" id="MobiDB-lite"/>
    </source>
</evidence>
<sequence length="296" mass="30883">MRYNLAYVVLLVLLAITTTGWVVTATLRDRPLVVSAQAAPEAAIASGAPVVPLPPLPAETIDVLVAARDLPVGTMLSRDNLKTAVKTKKVSRDSLPPVIVTNVEELVDKLLCRPVREEETFNPSDLTMGQNLVLYDGDDMVSIQVAAAQAAAGLIGPGSRVNVLATLRVGNKVRAFPLLVNVLVVAVDASTVDSKGGTFANLNTVLVAAKVNEKQALALSLAKSRGCSIELLLRHPSKSEDADKAYNIESVIELLAGEQTGEASPGAGTGEEKPAAPPVVVPPFTAPAPRPVGGVR</sequence>